<dbReference type="InterPro" id="IPR044136">
    <property type="entry name" value="Lys-tRNA-ligase_II_N"/>
</dbReference>
<dbReference type="PROSITE" id="PS50862">
    <property type="entry name" value="AA_TRNA_LIGASE_II"/>
    <property type="match status" value="1"/>
</dbReference>
<dbReference type="GO" id="GO:0004824">
    <property type="term" value="F:lysine-tRNA ligase activity"/>
    <property type="evidence" value="ECO:0007669"/>
    <property type="project" value="UniProtKB-UniRule"/>
</dbReference>
<keyword evidence="19" id="KW-0963">Cytoplasm</keyword>
<feature type="region of interest" description="Disordered" evidence="20">
    <location>
        <begin position="639"/>
        <end position="658"/>
    </location>
</feature>
<keyword evidence="9 19" id="KW-0547">Nucleotide-binding</keyword>
<dbReference type="Gene3D" id="3.30.930.10">
    <property type="entry name" value="Bira Bifunctional Protein, Domain 2"/>
    <property type="match status" value="1"/>
</dbReference>
<evidence type="ECO:0000256" key="20">
    <source>
        <dbReference type="SAM" id="MobiDB-lite"/>
    </source>
</evidence>
<dbReference type="GO" id="GO:0006629">
    <property type="term" value="P:lipid metabolic process"/>
    <property type="evidence" value="ECO:0007669"/>
    <property type="project" value="UniProtKB-KW"/>
</dbReference>
<evidence type="ECO:0000256" key="7">
    <source>
        <dbReference type="ARBA" id="ARBA00022692"/>
    </source>
</evidence>
<feature type="transmembrane region" description="Helical" evidence="21">
    <location>
        <begin position="12"/>
        <end position="38"/>
    </location>
</feature>
<dbReference type="InterPro" id="IPR045864">
    <property type="entry name" value="aa-tRNA-synth_II/BPL/LPL"/>
</dbReference>
<evidence type="ECO:0000256" key="9">
    <source>
        <dbReference type="ARBA" id="ARBA00022741"/>
    </source>
</evidence>
<feature type="transmembrane region" description="Helical" evidence="21">
    <location>
        <begin position="122"/>
        <end position="143"/>
    </location>
</feature>
<evidence type="ECO:0000256" key="1">
    <source>
        <dbReference type="ARBA" id="ARBA00004651"/>
    </source>
</evidence>
<keyword evidence="10 19" id="KW-0067">ATP-binding</keyword>
<dbReference type="SUPFAM" id="SSF55681">
    <property type="entry name" value="Class II aaRS and biotin synthetases"/>
    <property type="match status" value="1"/>
</dbReference>
<dbReference type="SUPFAM" id="SSF50249">
    <property type="entry name" value="Nucleic acid-binding proteins"/>
    <property type="match status" value="1"/>
</dbReference>
<dbReference type="Pfam" id="PF01336">
    <property type="entry name" value="tRNA_anti-codon"/>
    <property type="match status" value="1"/>
</dbReference>
<dbReference type="NCBIfam" id="NF001756">
    <property type="entry name" value="PRK00484.1"/>
    <property type="match status" value="1"/>
</dbReference>
<keyword evidence="7 21" id="KW-0812">Transmembrane</keyword>
<keyword evidence="13 19" id="KW-0030">Aminoacyl-tRNA synthetase</keyword>
<evidence type="ECO:0000313" key="24">
    <source>
        <dbReference type="Proteomes" id="UP000234778"/>
    </source>
</evidence>
<comment type="subunit">
    <text evidence="19">Homodimer.</text>
</comment>
<comment type="subcellular location">
    <subcellularLocation>
        <location evidence="1">Cell membrane</location>
        <topology evidence="1">Multi-pass membrane protein</topology>
    </subcellularLocation>
    <subcellularLocation>
        <location evidence="19">Cytoplasm</location>
    </subcellularLocation>
</comment>
<dbReference type="InterPro" id="IPR006195">
    <property type="entry name" value="aa-tRNA-synth_II"/>
</dbReference>
<evidence type="ECO:0000256" key="10">
    <source>
        <dbReference type="ARBA" id="ARBA00022840"/>
    </source>
</evidence>
<reference evidence="23 24" key="1">
    <citation type="submission" date="2017-12" db="EMBL/GenBank/DDBJ databases">
        <title>Phylogenetic diversity of female urinary microbiome.</title>
        <authorList>
            <person name="Thomas-White K."/>
            <person name="Wolfe A.J."/>
        </authorList>
    </citation>
    <scope>NUCLEOTIDE SEQUENCE [LARGE SCALE GENOMIC DNA]</scope>
    <source>
        <strain evidence="23 24">UMB0319</strain>
    </source>
</reference>
<dbReference type="InterPro" id="IPR004365">
    <property type="entry name" value="NA-bd_OB_tRNA"/>
</dbReference>
<comment type="similarity">
    <text evidence="3">In the C-terminal section; belongs to the class-II aminoacyl-tRNA synthetase family.</text>
</comment>
<keyword evidence="19" id="KW-0460">Magnesium</keyword>
<dbReference type="Pfam" id="PF16995">
    <property type="entry name" value="tRNA-synt_2_TM"/>
    <property type="match status" value="1"/>
</dbReference>
<feature type="transmembrane region" description="Helical" evidence="21">
    <location>
        <begin position="164"/>
        <end position="183"/>
    </location>
</feature>
<gene>
    <name evidence="19" type="primary">lysS</name>
    <name evidence="23" type="ORF">CYJ26_07500</name>
</gene>
<keyword evidence="5 19" id="KW-0436">Ligase</keyword>
<evidence type="ECO:0000256" key="12">
    <source>
        <dbReference type="ARBA" id="ARBA00023098"/>
    </source>
</evidence>
<dbReference type="PANTHER" id="PTHR42918:SF15">
    <property type="entry name" value="LYSINE--TRNA LIGASE, CHLOROPLASTIC_MITOCHONDRIAL"/>
    <property type="match status" value="1"/>
</dbReference>
<feature type="binding site" evidence="19">
    <location>
        <position position="1016"/>
    </location>
    <ligand>
        <name>Mg(2+)</name>
        <dbReference type="ChEBI" id="CHEBI:18420"/>
        <label>1</label>
    </ligand>
</feature>
<dbReference type="HAMAP" id="MF_00252">
    <property type="entry name" value="Lys_tRNA_synth_class2"/>
    <property type="match status" value="1"/>
</dbReference>
<dbReference type="Pfam" id="PF09924">
    <property type="entry name" value="LPG_synthase_C"/>
    <property type="match status" value="1"/>
</dbReference>
<evidence type="ECO:0000256" key="6">
    <source>
        <dbReference type="ARBA" id="ARBA00022679"/>
    </source>
</evidence>
<feature type="binding site" evidence="19">
    <location>
        <position position="1023"/>
    </location>
    <ligand>
        <name>Mg(2+)</name>
        <dbReference type="ChEBI" id="CHEBI:18420"/>
        <label>1</label>
    </ligand>
</feature>
<dbReference type="Gene3D" id="2.40.50.140">
    <property type="entry name" value="Nucleic acid-binding proteins"/>
    <property type="match status" value="1"/>
</dbReference>
<dbReference type="GO" id="GO:0000287">
    <property type="term" value="F:magnesium ion binding"/>
    <property type="evidence" value="ECO:0007669"/>
    <property type="project" value="UniProtKB-UniRule"/>
</dbReference>
<evidence type="ECO:0000256" key="16">
    <source>
        <dbReference type="ARBA" id="ARBA00024681"/>
    </source>
</evidence>
<accession>A0A2I1KS28</accession>
<dbReference type="InterPro" id="IPR024320">
    <property type="entry name" value="LPG_synthase_C"/>
</dbReference>
<dbReference type="PANTHER" id="PTHR42918">
    <property type="entry name" value="LYSYL-TRNA SYNTHETASE"/>
    <property type="match status" value="1"/>
</dbReference>
<dbReference type="InterPro" id="IPR018149">
    <property type="entry name" value="Lys-tRNA-synth_II_C"/>
</dbReference>
<dbReference type="GeneID" id="81708773"/>
<evidence type="ECO:0000256" key="13">
    <source>
        <dbReference type="ARBA" id="ARBA00023146"/>
    </source>
</evidence>
<keyword evidence="4" id="KW-1003">Cell membrane</keyword>
<feature type="domain" description="Aminoacyl-transfer RNA synthetases class-II family profile" evidence="22">
    <location>
        <begin position="790"/>
        <end position="1103"/>
    </location>
</feature>
<comment type="catalytic activity">
    <reaction evidence="17">
        <text>L-lysyl-tRNA(Lys) + a 1,2-diacyl-sn-glycero-3-phospho-(1'-sn-glycerol) = a 1,2-diacyl-sn-glycero-3-phospho-1'-(3'-O-L-lysyl)-sn-glycerol + tRNA(Lys)</text>
        <dbReference type="Rhea" id="RHEA:10668"/>
        <dbReference type="Rhea" id="RHEA-COMP:9696"/>
        <dbReference type="Rhea" id="RHEA-COMP:9697"/>
        <dbReference type="ChEBI" id="CHEBI:64716"/>
        <dbReference type="ChEBI" id="CHEBI:75792"/>
        <dbReference type="ChEBI" id="CHEBI:78442"/>
        <dbReference type="ChEBI" id="CHEBI:78529"/>
        <dbReference type="EC" id="2.3.2.3"/>
    </reaction>
</comment>
<sequence>MRSARHKPPLACRLLPTGLYIAAVLVIIETVFGSISWVDRSLDLVFTWLIPLPIIDWFSAIVTILLAAGLGRRKRLAWVATTLIAAGLLVLYSLILGVALFVPNSVSDAPSPAQATPETLPAWLVCAMTANVIILLIILAALLRHRGYYTVRSQPGDYKRALSVFVLGATTVAVIGINVLFMMRGVGLHQVFDLLAGRHEPDWLFSAMGLGWALCALASLWLIMQARHKAAQIDTEEELRIRALLADNPTDSLGYFATRRDKSAILTEHGGVVYRSTMGVALASGDPLGDPSVWPTAARAFLTHASDYGLAPAVIGASEAGARAYVQAGLKAVRIGDEAVLRPSRFRLAELPEVRRAVRHVTDLGYTVRIRRHRQIPAEELAHLTFLADQWLGGGEERGFSMALSRLGDPSDGQCVMVEALFPAGDERGEVAALLSFVPWGADGLSLDVMRRHPRADNGVTELMVSSLMAAGSDLSINQVSLNFVVFRSAFEQGEKIGASALLSLWHKILLFASRWWQLESLYRSNQKYNPEWFPRLICYADAADMPRTSLAMGVAEGFVNLPARLGGDTGPQPMRSAEDSERLLAVTAGAVERKRPARVPTEVRERLASRERMLADGVEPYPACVTVTSSCAAALAAGPAQPTPASGSGSGSDDAAAGTGAISPVTVAGRVMSLRDHGGVIFASLRDWSGDLQVLLDAGGAGQECLASFRRLVRIGDQVAVTGAPGASRNGTPSLVASSWTMTSKALRPLPNKHRGLQDPEMRVRQRHLALIISSRDRRMLVARSHAIQAVRSTLLQRGYLEVETPMLHPVHGGANARPFRTHINAYDLDLYLRIAPELYLKRLMVAGADRVFEIGRSFRNEGADATHNPEFTMLEAYQSYADYTVMKEVVQDLAVHAAKAALGTTVIRGTVGGVVHEVDLAAPWRTVSVCDAVAEHLGEPVDASTSLGTLQAFADRLNLAYDPAWGWGTLVQHLYEHLAEGTTAQPTFFTDFPAETSPLTRPHRSLPLLAERWDLIIFGSEVGTAYSELVDPVLQRERLTAQSLAAAGGDPEAMELDEAFLQALEQGMPPTGGLGVGLDRLVMMLTGASIRETITFPLVRPGK</sequence>
<dbReference type="GO" id="GO:0046677">
    <property type="term" value="P:response to antibiotic"/>
    <property type="evidence" value="ECO:0007669"/>
    <property type="project" value="UniProtKB-KW"/>
</dbReference>
<protein>
    <recommendedName>
        <fullName evidence="19">Lysine--tRNA ligase</fullName>
        <ecNumber evidence="19">6.1.1.6</ecNumber>
    </recommendedName>
    <alternativeName>
        <fullName evidence="19">Lysyl-tRNA synthetase</fullName>
        <shortName evidence="19">LysRS</shortName>
    </alternativeName>
</protein>
<dbReference type="NCBIfam" id="TIGR00499">
    <property type="entry name" value="lysS_bact"/>
    <property type="match status" value="1"/>
</dbReference>
<feature type="transmembrane region" description="Helical" evidence="21">
    <location>
        <begin position="497"/>
        <end position="517"/>
    </location>
</feature>
<comment type="catalytic activity">
    <reaction evidence="18 19">
        <text>tRNA(Lys) + L-lysine + ATP = L-lysyl-tRNA(Lys) + AMP + diphosphate</text>
        <dbReference type="Rhea" id="RHEA:20792"/>
        <dbReference type="Rhea" id="RHEA-COMP:9696"/>
        <dbReference type="Rhea" id="RHEA-COMP:9697"/>
        <dbReference type="ChEBI" id="CHEBI:30616"/>
        <dbReference type="ChEBI" id="CHEBI:32551"/>
        <dbReference type="ChEBI" id="CHEBI:33019"/>
        <dbReference type="ChEBI" id="CHEBI:78442"/>
        <dbReference type="ChEBI" id="CHEBI:78529"/>
        <dbReference type="ChEBI" id="CHEBI:456215"/>
        <dbReference type="EC" id="6.1.1.6"/>
    </reaction>
</comment>
<dbReference type="InterPro" id="IPR031553">
    <property type="entry name" value="tRNA-synt_2_TM"/>
</dbReference>
<evidence type="ECO:0000256" key="3">
    <source>
        <dbReference type="ARBA" id="ARBA00009968"/>
    </source>
</evidence>
<dbReference type="InterPro" id="IPR002313">
    <property type="entry name" value="Lys-tRNA-ligase_II"/>
</dbReference>
<keyword evidence="12" id="KW-0443">Lipid metabolism</keyword>
<keyword evidence="19" id="KW-0648">Protein biosynthesis</keyword>
<dbReference type="InterPro" id="IPR004364">
    <property type="entry name" value="Aa-tRNA-synt_II"/>
</dbReference>
<evidence type="ECO:0000256" key="21">
    <source>
        <dbReference type="SAM" id="Phobius"/>
    </source>
</evidence>
<evidence type="ECO:0000256" key="15">
    <source>
        <dbReference type="ARBA" id="ARBA00023268"/>
    </source>
</evidence>
<evidence type="ECO:0000313" key="23">
    <source>
        <dbReference type="EMBL" id="PKY98432.1"/>
    </source>
</evidence>
<dbReference type="Pfam" id="PF00152">
    <property type="entry name" value="tRNA-synt_2"/>
    <property type="match status" value="1"/>
</dbReference>
<evidence type="ECO:0000256" key="19">
    <source>
        <dbReference type="HAMAP-Rule" id="MF_00252"/>
    </source>
</evidence>
<comment type="similarity">
    <text evidence="2">In the N-terminal section; belongs to the LPG synthetase family.</text>
</comment>
<organism evidence="23 24">
    <name type="scientific">Actinomyces urogenitalis</name>
    <dbReference type="NCBI Taxonomy" id="103621"/>
    <lineage>
        <taxon>Bacteria</taxon>
        <taxon>Bacillati</taxon>
        <taxon>Actinomycetota</taxon>
        <taxon>Actinomycetes</taxon>
        <taxon>Actinomycetales</taxon>
        <taxon>Actinomycetaceae</taxon>
        <taxon>Actinomyces</taxon>
    </lineage>
</organism>
<feature type="transmembrane region" description="Helical" evidence="21">
    <location>
        <begin position="203"/>
        <end position="223"/>
    </location>
</feature>
<dbReference type="RefSeq" id="WP_101638223.1">
    <property type="nucleotide sequence ID" value="NZ_JBKUIE010000001.1"/>
</dbReference>
<feature type="transmembrane region" description="Helical" evidence="21">
    <location>
        <begin position="44"/>
        <end position="69"/>
    </location>
</feature>
<dbReference type="CDD" id="cd04322">
    <property type="entry name" value="LysRS_N"/>
    <property type="match status" value="1"/>
</dbReference>
<comment type="similarity">
    <text evidence="19">Belongs to the class-II aminoacyl-tRNA synthetase family.</text>
</comment>
<dbReference type="GO" id="GO:0006430">
    <property type="term" value="P:lysyl-tRNA aminoacylation"/>
    <property type="evidence" value="ECO:0007669"/>
    <property type="project" value="UniProtKB-UniRule"/>
</dbReference>
<feature type="transmembrane region" description="Helical" evidence="21">
    <location>
        <begin position="76"/>
        <end position="102"/>
    </location>
</feature>
<dbReference type="GO" id="GO:0005524">
    <property type="term" value="F:ATP binding"/>
    <property type="evidence" value="ECO:0007669"/>
    <property type="project" value="UniProtKB-UniRule"/>
</dbReference>
<dbReference type="GO" id="GO:0050071">
    <property type="term" value="F:phosphatidylglycerol lysyltransferase activity"/>
    <property type="evidence" value="ECO:0007669"/>
    <property type="project" value="UniProtKB-EC"/>
</dbReference>
<dbReference type="Proteomes" id="UP000234778">
    <property type="component" value="Unassembled WGS sequence"/>
</dbReference>
<evidence type="ECO:0000256" key="14">
    <source>
        <dbReference type="ARBA" id="ARBA00023251"/>
    </source>
</evidence>
<comment type="cofactor">
    <cofactor evidence="19">
        <name>Mg(2+)</name>
        <dbReference type="ChEBI" id="CHEBI:18420"/>
    </cofactor>
    <text evidence="19">Binds 3 Mg(2+) ions per subunit.</text>
</comment>
<evidence type="ECO:0000256" key="2">
    <source>
        <dbReference type="ARBA" id="ARBA00005270"/>
    </source>
</evidence>
<keyword evidence="8 19" id="KW-0479">Metal-binding</keyword>
<dbReference type="PRINTS" id="PR00982">
    <property type="entry name" value="TRNASYNTHLYS"/>
</dbReference>
<dbReference type="InterPro" id="IPR012340">
    <property type="entry name" value="NA-bd_OB-fold"/>
</dbReference>
<evidence type="ECO:0000256" key="18">
    <source>
        <dbReference type="ARBA" id="ARBA00048573"/>
    </source>
</evidence>
<keyword evidence="15" id="KW-0511">Multifunctional enzyme</keyword>
<dbReference type="GO" id="GO:0005886">
    <property type="term" value="C:plasma membrane"/>
    <property type="evidence" value="ECO:0007669"/>
    <property type="project" value="UniProtKB-SubCell"/>
</dbReference>
<dbReference type="AlphaFoldDB" id="A0A2I1KS28"/>
<evidence type="ECO:0000256" key="11">
    <source>
        <dbReference type="ARBA" id="ARBA00022989"/>
    </source>
</evidence>
<comment type="caution">
    <text evidence="23">The sequence shown here is derived from an EMBL/GenBank/DDBJ whole genome shotgun (WGS) entry which is preliminary data.</text>
</comment>
<keyword evidence="6" id="KW-0808">Transferase</keyword>
<evidence type="ECO:0000256" key="5">
    <source>
        <dbReference type="ARBA" id="ARBA00022598"/>
    </source>
</evidence>
<name>A0A2I1KS28_9ACTO</name>
<keyword evidence="21" id="KW-0472">Membrane</keyword>
<proteinExistence type="inferred from homology"/>
<evidence type="ECO:0000256" key="8">
    <source>
        <dbReference type="ARBA" id="ARBA00022723"/>
    </source>
</evidence>
<keyword evidence="11 21" id="KW-1133">Transmembrane helix</keyword>
<dbReference type="GO" id="GO:0005829">
    <property type="term" value="C:cytosol"/>
    <property type="evidence" value="ECO:0007669"/>
    <property type="project" value="TreeGrafter"/>
</dbReference>
<dbReference type="GO" id="GO:0000049">
    <property type="term" value="F:tRNA binding"/>
    <property type="evidence" value="ECO:0007669"/>
    <property type="project" value="TreeGrafter"/>
</dbReference>
<dbReference type="EMBL" id="PKHA01000007">
    <property type="protein sequence ID" value="PKY98432.1"/>
    <property type="molecule type" value="Genomic_DNA"/>
</dbReference>
<evidence type="ECO:0000259" key="22">
    <source>
        <dbReference type="PROSITE" id="PS50862"/>
    </source>
</evidence>
<comment type="function">
    <text evidence="16">Catalyzes the production of L-lysyl-tRNA(Lys)transfer and the transfer of a lysyl group from L-lysyl-tRNA(Lys) to membrane-bound phosphatidylglycerol (PG), which produces lysylphosphatidylglycerol (LPG), one of the components of the bacterial membrane with a positive net charge. LPG synthesis contributes to the resistance to cationic antimicrobial peptides (CAMPs) and likely protects M.tuberculosis against the CAMPs produced by competiting microorganisms (bacteriocins). In fact, the modification of anionic phosphatidylglycerol with positively charged L-lysine results in repulsion of the peptides.</text>
</comment>
<dbReference type="EC" id="6.1.1.6" evidence="19"/>
<keyword evidence="14" id="KW-0046">Antibiotic resistance</keyword>
<dbReference type="NCBIfam" id="NF002821">
    <property type="entry name" value="PRK02983.1"/>
    <property type="match status" value="1"/>
</dbReference>
<feature type="binding site" evidence="19">
    <location>
        <position position="1023"/>
    </location>
    <ligand>
        <name>Mg(2+)</name>
        <dbReference type="ChEBI" id="CHEBI:18420"/>
        <label>2</label>
    </ligand>
</feature>
<evidence type="ECO:0000256" key="4">
    <source>
        <dbReference type="ARBA" id="ARBA00022475"/>
    </source>
</evidence>
<evidence type="ECO:0000256" key="17">
    <source>
        <dbReference type="ARBA" id="ARBA00047540"/>
    </source>
</evidence>